<dbReference type="PROSITE" id="PS50005">
    <property type="entry name" value="TPR"/>
    <property type="match status" value="3"/>
</dbReference>
<keyword evidence="5" id="KW-0472">Membrane</keyword>
<feature type="repeat" description="TPR" evidence="3">
    <location>
        <begin position="194"/>
        <end position="227"/>
    </location>
</feature>
<keyword evidence="2 3" id="KW-0802">TPR repeat</keyword>
<proteinExistence type="predicted"/>
<dbReference type="SMART" id="SM00028">
    <property type="entry name" value="TPR"/>
    <property type="match status" value="4"/>
</dbReference>
<dbReference type="InterPro" id="IPR050498">
    <property type="entry name" value="Ycf3"/>
</dbReference>
<dbReference type="PANTHER" id="PTHR44858">
    <property type="entry name" value="TETRATRICOPEPTIDE REPEAT PROTEIN 6"/>
    <property type="match status" value="1"/>
</dbReference>
<feature type="transmembrane region" description="Helical" evidence="5">
    <location>
        <begin position="60"/>
        <end position="78"/>
    </location>
</feature>
<keyword evidence="5" id="KW-1133">Transmembrane helix</keyword>
<gene>
    <name evidence="6" type="ORF">A2042_08310</name>
</gene>
<dbReference type="Proteomes" id="UP000178526">
    <property type="component" value="Unassembled WGS sequence"/>
</dbReference>
<dbReference type="EMBL" id="MGDB01000114">
    <property type="protein sequence ID" value="OGL39615.1"/>
    <property type="molecule type" value="Genomic_DNA"/>
</dbReference>
<evidence type="ECO:0000256" key="5">
    <source>
        <dbReference type="SAM" id="Phobius"/>
    </source>
</evidence>
<evidence type="ECO:0000313" key="7">
    <source>
        <dbReference type="Proteomes" id="UP000178526"/>
    </source>
</evidence>
<keyword evidence="5" id="KW-0812">Transmembrane</keyword>
<feature type="repeat" description="TPR" evidence="3">
    <location>
        <begin position="160"/>
        <end position="193"/>
    </location>
</feature>
<organism evidence="6 7">
    <name type="scientific">Candidatus Schekmanbacteria bacterium GWA2_38_11</name>
    <dbReference type="NCBI Taxonomy" id="1817876"/>
    <lineage>
        <taxon>Bacteria</taxon>
        <taxon>Candidatus Schekmaniibacteriota</taxon>
    </lineage>
</organism>
<dbReference type="InterPro" id="IPR011990">
    <property type="entry name" value="TPR-like_helical_dom_sf"/>
</dbReference>
<feature type="compositionally biased region" description="Basic and acidic residues" evidence="4">
    <location>
        <begin position="108"/>
        <end position="133"/>
    </location>
</feature>
<protein>
    <submittedName>
        <fullName evidence="6">Uncharacterized protein</fullName>
    </submittedName>
</protein>
<evidence type="ECO:0000256" key="2">
    <source>
        <dbReference type="ARBA" id="ARBA00022803"/>
    </source>
</evidence>
<accession>A0A1F7RDI3</accession>
<evidence type="ECO:0000313" key="6">
    <source>
        <dbReference type="EMBL" id="OGL39615.1"/>
    </source>
</evidence>
<dbReference type="AlphaFoldDB" id="A0A1F7RDI3"/>
<evidence type="ECO:0000256" key="4">
    <source>
        <dbReference type="SAM" id="MobiDB-lite"/>
    </source>
</evidence>
<comment type="caution">
    <text evidence="6">The sequence shown here is derived from an EMBL/GenBank/DDBJ whole genome shotgun (WGS) entry which is preliminary data.</text>
</comment>
<sequence>MAEKKGFKECPFCNREVEEGLLRCPYCNRFYRLTAVNERNNKSTEEKSSGTLKTRFRLKAVVLFLFFLLIISLLFYFFSEQEETPLPKKNLLPQKLKSMIQSPQAIKEIRDGEVKKEGDSTNENGKENPEKVIEPITEPQKQEKNSVSETKVTETSKTEAFTHYKNGINFKKEGKWGLAGEEFSKSISLDPANAWAHHGLGRVYLQKGMDNEALKEFGEVIRINPKIAIANYYRGKIYQNKNDMENAIREFKKTIGIDSNFLWAHYRLGEIYKKKGEKDLAKKEFEIYENLKKANDRRIEN</sequence>
<name>A0A1F7RDI3_9BACT</name>
<feature type="region of interest" description="Disordered" evidence="4">
    <location>
        <begin position="108"/>
        <end position="154"/>
    </location>
</feature>
<keyword evidence="1" id="KW-0677">Repeat</keyword>
<dbReference type="PANTHER" id="PTHR44858:SF1">
    <property type="entry name" value="UDP-N-ACETYLGLUCOSAMINE--PEPTIDE N-ACETYLGLUCOSAMINYLTRANSFERASE SPINDLY-RELATED"/>
    <property type="match status" value="1"/>
</dbReference>
<reference evidence="6 7" key="1">
    <citation type="journal article" date="2016" name="Nat. Commun.">
        <title>Thousands of microbial genomes shed light on interconnected biogeochemical processes in an aquifer system.</title>
        <authorList>
            <person name="Anantharaman K."/>
            <person name="Brown C.T."/>
            <person name="Hug L.A."/>
            <person name="Sharon I."/>
            <person name="Castelle C.J."/>
            <person name="Probst A.J."/>
            <person name="Thomas B.C."/>
            <person name="Singh A."/>
            <person name="Wilkins M.J."/>
            <person name="Karaoz U."/>
            <person name="Brodie E.L."/>
            <person name="Williams K.H."/>
            <person name="Hubbard S.S."/>
            <person name="Banfield J.F."/>
        </authorList>
    </citation>
    <scope>NUCLEOTIDE SEQUENCE [LARGE SCALE GENOMIC DNA]</scope>
</reference>
<dbReference type="Gene3D" id="1.25.40.10">
    <property type="entry name" value="Tetratricopeptide repeat domain"/>
    <property type="match status" value="1"/>
</dbReference>
<feature type="compositionally biased region" description="Basic and acidic residues" evidence="4">
    <location>
        <begin position="140"/>
        <end position="154"/>
    </location>
</feature>
<dbReference type="InterPro" id="IPR019734">
    <property type="entry name" value="TPR_rpt"/>
</dbReference>
<evidence type="ECO:0000256" key="3">
    <source>
        <dbReference type="PROSITE-ProRule" id="PRU00339"/>
    </source>
</evidence>
<dbReference type="SUPFAM" id="SSF48452">
    <property type="entry name" value="TPR-like"/>
    <property type="match status" value="1"/>
</dbReference>
<dbReference type="Pfam" id="PF13414">
    <property type="entry name" value="TPR_11"/>
    <property type="match status" value="2"/>
</dbReference>
<evidence type="ECO:0000256" key="1">
    <source>
        <dbReference type="ARBA" id="ARBA00022737"/>
    </source>
</evidence>
<feature type="repeat" description="TPR" evidence="3">
    <location>
        <begin position="228"/>
        <end position="261"/>
    </location>
</feature>